<dbReference type="GO" id="GO:0003735">
    <property type="term" value="F:structural constituent of ribosome"/>
    <property type="evidence" value="ECO:0007669"/>
    <property type="project" value="InterPro"/>
</dbReference>
<evidence type="ECO:0000259" key="8">
    <source>
        <dbReference type="PROSITE" id="PS50823"/>
    </source>
</evidence>
<evidence type="ECO:0000313" key="10">
    <source>
        <dbReference type="Proteomes" id="UP000662931"/>
    </source>
</evidence>
<dbReference type="PANTHER" id="PTHR11760">
    <property type="entry name" value="30S/40S RIBOSOMAL PROTEIN S3"/>
    <property type="match status" value="1"/>
</dbReference>
<keyword evidence="2 7" id="KW-0694">RNA-binding</keyword>
<dbReference type="GO" id="GO:0003723">
    <property type="term" value="F:RNA binding"/>
    <property type="evidence" value="ECO:0007669"/>
    <property type="project" value="UniProtKB-UniRule"/>
</dbReference>
<dbReference type="GO" id="GO:0006412">
    <property type="term" value="P:translation"/>
    <property type="evidence" value="ECO:0007669"/>
    <property type="project" value="InterPro"/>
</dbReference>
<dbReference type="GO" id="GO:0005634">
    <property type="term" value="C:nucleus"/>
    <property type="evidence" value="ECO:0007669"/>
    <property type="project" value="TreeGrafter"/>
</dbReference>
<comment type="similarity">
    <text evidence="1">Belongs to the universal ribosomal protein uS3 family.</text>
</comment>
<evidence type="ECO:0000313" key="9">
    <source>
        <dbReference type="EMBL" id="QPG76042.1"/>
    </source>
</evidence>
<dbReference type="Pfam" id="PF07650">
    <property type="entry name" value="KH_2"/>
    <property type="match status" value="1"/>
</dbReference>
<name>A0A875S7Z7_EENNA</name>
<dbReference type="NCBIfam" id="TIGR01008">
    <property type="entry name" value="uS3_euk_arch"/>
    <property type="match status" value="1"/>
</dbReference>
<evidence type="ECO:0000256" key="7">
    <source>
        <dbReference type="PROSITE-ProRule" id="PRU00118"/>
    </source>
</evidence>
<evidence type="ECO:0000256" key="5">
    <source>
        <dbReference type="ARBA" id="ARBA00035257"/>
    </source>
</evidence>
<dbReference type="NCBIfam" id="NF003219">
    <property type="entry name" value="PRK04191.1"/>
    <property type="match status" value="1"/>
</dbReference>
<dbReference type="SUPFAM" id="SSF54814">
    <property type="entry name" value="Prokaryotic type KH domain (KH-domain type II)"/>
    <property type="match status" value="1"/>
</dbReference>
<gene>
    <name evidence="9" type="primary">RPS3</name>
    <name evidence="9" type="ORF">FOA43_003428</name>
</gene>
<proteinExistence type="inferred from homology"/>
<dbReference type="InterPro" id="IPR036419">
    <property type="entry name" value="Ribosomal_S3_C_sf"/>
</dbReference>
<evidence type="ECO:0000256" key="2">
    <source>
        <dbReference type="ARBA" id="ARBA00022884"/>
    </source>
</evidence>
<dbReference type="RefSeq" id="XP_038779607.1">
    <property type="nucleotide sequence ID" value="XM_038923679.1"/>
</dbReference>
<evidence type="ECO:0000256" key="1">
    <source>
        <dbReference type="ARBA" id="ARBA00010761"/>
    </source>
</evidence>
<dbReference type="Gene3D" id="3.30.1140.32">
    <property type="entry name" value="Ribosomal protein S3, C-terminal domain"/>
    <property type="match status" value="1"/>
</dbReference>
<organism evidence="9 10">
    <name type="scientific">Eeniella nana</name>
    <name type="common">Yeast</name>
    <name type="synonym">Brettanomyces nanus</name>
    <dbReference type="NCBI Taxonomy" id="13502"/>
    <lineage>
        <taxon>Eukaryota</taxon>
        <taxon>Fungi</taxon>
        <taxon>Dikarya</taxon>
        <taxon>Ascomycota</taxon>
        <taxon>Saccharomycotina</taxon>
        <taxon>Pichiomycetes</taxon>
        <taxon>Pichiales</taxon>
        <taxon>Pichiaceae</taxon>
        <taxon>Brettanomyces</taxon>
    </lineage>
</organism>
<dbReference type="AlphaFoldDB" id="A0A875S7Z7"/>
<dbReference type="Gene3D" id="3.30.300.20">
    <property type="match status" value="1"/>
</dbReference>
<reference evidence="9" key="1">
    <citation type="submission" date="2020-10" db="EMBL/GenBank/DDBJ databases">
        <authorList>
            <person name="Roach M.J.R."/>
        </authorList>
    </citation>
    <scope>NUCLEOTIDE SEQUENCE</scope>
    <source>
        <strain evidence="9">CBS 1945</strain>
    </source>
</reference>
<dbReference type="InterPro" id="IPR001351">
    <property type="entry name" value="Ribosomal_uS3_C"/>
</dbReference>
<dbReference type="KEGG" id="bnn:FOA43_003428"/>
<accession>A0A875S7Z7</accession>
<dbReference type="PROSITE" id="PS50823">
    <property type="entry name" value="KH_TYPE_2"/>
    <property type="match status" value="1"/>
</dbReference>
<dbReference type="FunFam" id="3.30.1140.32:FF:000013">
    <property type="entry name" value="40S ribosomal protein S3"/>
    <property type="match status" value="1"/>
</dbReference>
<dbReference type="EMBL" id="CP064815">
    <property type="protein sequence ID" value="QPG76042.1"/>
    <property type="molecule type" value="Genomic_DNA"/>
</dbReference>
<evidence type="ECO:0000256" key="4">
    <source>
        <dbReference type="ARBA" id="ARBA00023274"/>
    </source>
</evidence>
<dbReference type="Pfam" id="PF00189">
    <property type="entry name" value="Ribosomal_S3_C"/>
    <property type="match status" value="1"/>
</dbReference>
<feature type="domain" description="KH type-2" evidence="8">
    <location>
        <begin position="22"/>
        <end position="93"/>
    </location>
</feature>
<dbReference type="InterPro" id="IPR015946">
    <property type="entry name" value="KH_dom-like_a/b"/>
</dbReference>
<dbReference type="CDD" id="cd02413">
    <property type="entry name" value="KH-II_40S_S3"/>
    <property type="match status" value="1"/>
</dbReference>
<sequence length="253" mass="27633">MAATIISKKRKLVADGVFYAELNEFFTRELPEEGYAGVEVRITPTKTEVIIRASSTQRVLGEKGRRIKELTMLIQKRFHFAPGSIVLYAERVENKGLSAATQCESLRFKLLNGLAVRRAAYGVIRFVMESGAKGVEVIIAGKAKGARAKAMKFADGFMIHTGQPSKDFIDIACRHVLMRQGVLGLKVKIMLDPSAAKKGPRTLPDAVVIHEPKEEEPIAAPYVHVYKEIPENKVAAAPAPGEDAPVEAAPIEA</sequence>
<keyword evidence="4" id="KW-0687">Ribonucleoprotein</keyword>
<dbReference type="InterPro" id="IPR005703">
    <property type="entry name" value="Ribosomal_uS3_euk/arc"/>
</dbReference>
<dbReference type="InterPro" id="IPR009019">
    <property type="entry name" value="KH_sf_prok-type"/>
</dbReference>
<dbReference type="FunFam" id="3.30.300.20:FF:000006">
    <property type="entry name" value="40S ribosomal protein S3"/>
    <property type="match status" value="1"/>
</dbReference>
<keyword evidence="3 9" id="KW-0689">Ribosomal protein</keyword>
<dbReference type="GO" id="GO:0022627">
    <property type="term" value="C:cytosolic small ribosomal subunit"/>
    <property type="evidence" value="ECO:0007669"/>
    <property type="project" value="TreeGrafter"/>
</dbReference>
<dbReference type="InterPro" id="IPR057258">
    <property type="entry name" value="Ribosomal_uS3"/>
</dbReference>
<dbReference type="GeneID" id="62196828"/>
<dbReference type="PANTHER" id="PTHR11760:SF32">
    <property type="entry name" value="SMALL RIBOSOMAL SUBUNIT PROTEIN US3"/>
    <property type="match status" value="1"/>
</dbReference>
<keyword evidence="10" id="KW-1185">Reference proteome</keyword>
<dbReference type="OrthoDB" id="10248446at2759"/>
<dbReference type="InterPro" id="IPR004044">
    <property type="entry name" value="KH_dom_type_2"/>
</dbReference>
<protein>
    <recommendedName>
        <fullName evidence="5">Small ribosomal subunit protein uS3</fullName>
    </recommendedName>
    <alternativeName>
        <fullName evidence="6">40S ribosomal protein S3</fullName>
    </alternativeName>
</protein>
<dbReference type="SUPFAM" id="SSF54821">
    <property type="entry name" value="Ribosomal protein S3 C-terminal domain"/>
    <property type="match status" value="1"/>
</dbReference>
<evidence type="ECO:0000256" key="6">
    <source>
        <dbReference type="ARBA" id="ARBA00035408"/>
    </source>
</evidence>
<evidence type="ECO:0000256" key="3">
    <source>
        <dbReference type="ARBA" id="ARBA00022980"/>
    </source>
</evidence>
<dbReference type="Proteomes" id="UP000662931">
    <property type="component" value="Chromosome 4"/>
</dbReference>